<evidence type="ECO:0000313" key="2">
    <source>
        <dbReference type="Proteomes" id="UP001172680"/>
    </source>
</evidence>
<protein>
    <submittedName>
        <fullName evidence="1">Uncharacterized protein</fullName>
    </submittedName>
</protein>
<gene>
    <name evidence="1" type="ORF">H2199_003133</name>
</gene>
<evidence type="ECO:0000313" key="1">
    <source>
        <dbReference type="EMBL" id="KAJ9645129.1"/>
    </source>
</evidence>
<organism evidence="1 2">
    <name type="scientific">Coniosporium tulheliwenetii</name>
    <dbReference type="NCBI Taxonomy" id="3383036"/>
    <lineage>
        <taxon>Eukaryota</taxon>
        <taxon>Fungi</taxon>
        <taxon>Dikarya</taxon>
        <taxon>Ascomycota</taxon>
        <taxon>Pezizomycotina</taxon>
        <taxon>Dothideomycetes</taxon>
        <taxon>Dothideomycetes incertae sedis</taxon>
        <taxon>Coniosporium</taxon>
    </lineage>
</organism>
<reference evidence="1" key="1">
    <citation type="submission" date="2022-10" db="EMBL/GenBank/DDBJ databases">
        <title>Culturing micro-colonial fungi from biological soil crusts in the Mojave desert and describing Neophaeococcomyces mojavensis, and introducing the new genera and species Taxawa tesnikishii.</title>
        <authorList>
            <person name="Kurbessoian T."/>
            <person name="Stajich J.E."/>
        </authorList>
    </citation>
    <scope>NUCLEOTIDE SEQUENCE</scope>
    <source>
        <strain evidence="1">JES_115</strain>
    </source>
</reference>
<sequence length="1245" mass="137377">MAAPRSPDDDYDSFVCWCMAQGSQQSRQLSPEAFNALKARLKPRNASDQLYEILGSEDVSRKEFKKLLCCMPVEEYAEIFRSLSTEELQSFLENEDDEVAEDAKERVKVSADDFAKAGEVLTQLQPALGRLLSEKELYQLFGEDNGWTRKEFRQFLKHAPPEEVEELYRAASIDPFSEDATVATTNDDPQVAEATMAKTLKRKKTKQHRGSAPPSKQHQNRSRAPTPNPEPHLAPVSASASASTDNLSTSLTLAVSKNRVRIFAKQHAFNTNASLDQTPEDLEVYLRQVRNFAEKCGLSRDEANECGAEAELRYGIVKEWLEARRVARVRLMSTEALLSRGGCGEKEEVLAIEGVERVDGKGDLGSLKGSKKGSKKRKRDIAEDEVVKTGSSVPGNGSMEPLDETTSKDALDASAVPTASRDTDHDQVQPKKKKRKKDKRGEDSKLLSLNGHTEQYNEDMSIRSNDQSDAERGPTSPSQNNKRRKRDAEESSAAVVGAPLRSGLSSATQVAGINSTPAIDSSAVAAALASTDHDQTHPKRKKRKKDKNPKEKSEEHIEVDPEPSIPASEPVQRDQGQPEQERTATIRTDQHRPQPKKKKPKKDKKAERDREARRVADLESSIDALDDIQGGQARSNQEKGKKKKGQDSSGKQRMNARILGKLQDGLADSSTSVALAAPVQSQPIASKGPFVDKTSHGEGFRGRYPVEYDLPLEYDEFVPKDEYSDAARRSLELGEAPNPAVLPRDDKRDEGAAMSADESFPISDLDQRLHVFDCEGSVIMKLEEVPVVGQENGLESVETVKRADGHSDTSSQELHAERERSEEVDDTLIPESPQPFEDDEGNSVASRDSSPIDFDEELDDLDLGRANGVVNGVVDDKPTRHSPEGHVVAAVEEDELHIGPPEAVEGSTGMGLAHSLRDTGEDAPSIAGVIDINESHTRLSPTPEVQQLHEPTVTTHTPRDSPALGAYSHTELNELVPILRADSHQEQNGTTAADKPKLKLPGARGMARKLKSVLKNKQDSIKQGRLNRNRILPPLSAALRPRFGLIQEELAHDPFRLLIAVTLLNKTKGTAAIPVFHSLISTYPTPSALAQASTADVAARIRHLGLQNNRAETLVEFAKTWLAAPPARGKRYKTLHYPYRSAGAGIKATEILDDDDTRLGAWEVAHLPGCGPYAMDSWRIFCRDVLRGVAQGWDGEGAEGGFEPEWKRVLPKDKELRAFLRWMWLREGWAWDPGTGRRRSRARRS</sequence>
<name>A0ACC2ZBS1_9PEZI</name>
<dbReference type="EMBL" id="JAPDRP010000008">
    <property type="protein sequence ID" value="KAJ9645129.1"/>
    <property type="molecule type" value="Genomic_DNA"/>
</dbReference>
<dbReference type="Proteomes" id="UP001172680">
    <property type="component" value="Unassembled WGS sequence"/>
</dbReference>
<accession>A0ACC2ZBS1</accession>
<comment type="caution">
    <text evidence="1">The sequence shown here is derived from an EMBL/GenBank/DDBJ whole genome shotgun (WGS) entry which is preliminary data.</text>
</comment>
<keyword evidence="2" id="KW-1185">Reference proteome</keyword>
<proteinExistence type="predicted"/>